<evidence type="ECO:0000313" key="1">
    <source>
        <dbReference type="EMBL" id="TMO69216.1"/>
    </source>
</evidence>
<organism evidence="1 2">
    <name type="scientific">Pseudoalteromonas aurantia</name>
    <dbReference type="NCBI Taxonomy" id="43654"/>
    <lineage>
        <taxon>Bacteria</taxon>
        <taxon>Pseudomonadati</taxon>
        <taxon>Pseudomonadota</taxon>
        <taxon>Gammaproteobacteria</taxon>
        <taxon>Alteromonadales</taxon>
        <taxon>Pseudoalteromonadaceae</taxon>
        <taxon>Pseudoalteromonas</taxon>
    </lineage>
</organism>
<evidence type="ECO:0000313" key="2">
    <source>
        <dbReference type="Proteomes" id="UP000307217"/>
    </source>
</evidence>
<dbReference type="AlphaFoldDB" id="A0A5S3VBL6"/>
<comment type="caution">
    <text evidence="1">The sequence shown here is derived from an EMBL/GenBank/DDBJ whole genome shotgun (WGS) entry which is preliminary data.</text>
</comment>
<accession>A0A5S3VBL6</accession>
<protein>
    <submittedName>
        <fullName evidence="1">DUF4154 domain-containing protein</fullName>
    </submittedName>
</protein>
<dbReference type="Pfam" id="PF13689">
    <property type="entry name" value="DUF4154"/>
    <property type="match status" value="1"/>
</dbReference>
<dbReference type="Proteomes" id="UP000307217">
    <property type="component" value="Unassembled WGS sequence"/>
</dbReference>
<proteinExistence type="predicted"/>
<dbReference type="InterPro" id="IPR025293">
    <property type="entry name" value="YfiR/HmsC-like"/>
</dbReference>
<name>A0A5S3VBL6_9GAMM</name>
<dbReference type="OrthoDB" id="6402338at2"/>
<dbReference type="EMBL" id="PNBX01000022">
    <property type="protein sequence ID" value="TMO69216.1"/>
    <property type="molecule type" value="Genomic_DNA"/>
</dbReference>
<reference evidence="1 2" key="1">
    <citation type="submission" date="2018-01" db="EMBL/GenBank/DDBJ databases">
        <authorList>
            <person name="Paulsen S."/>
            <person name="Gram L.K."/>
        </authorList>
    </citation>
    <scope>NUCLEOTIDE SEQUENCE [LARGE SCALE GENOMIC DNA]</scope>
    <source>
        <strain evidence="1 2">S3790</strain>
    </source>
</reference>
<reference evidence="2" key="2">
    <citation type="submission" date="2019-06" db="EMBL/GenBank/DDBJ databases">
        <title>Co-occurence of chitin degradation, pigmentation and bioactivity in marine Pseudoalteromonas.</title>
        <authorList>
            <person name="Sonnenschein E.C."/>
            <person name="Bech P.K."/>
        </authorList>
    </citation>
    <scope>NUCLEOTIDE SEQUENCE [LARGE SCALE GENOMIC DNA]</scope>
    <source>
        <strain evidence="2">S3790</strain>
    </source>
</reference>
<gene>
    <name evidence="1" type="ORF">CWC19_05705</name>
</gene>
<sequence>MRGIIIMLIVFANYANAKTPNEVRSAFLYQMAKFIEFPNQQKKATTRFCFYSINKGPGAILLENKNLTVRNRPIEVIKIDKNTNIMELSQQCDITYIDELNENDILSAWTDTTSLNMVLVGESIKFLEGGGIASLVQEGSKIRLYINRRQITQHNFTVLSRLLAVSKFHPN</sequence>